<sequence>MADAGIAQSDVYDEEFFNNLQLSKTLIQRIRRKRDKQICKKWILKLCNLKSDDVVVKKNRNAFFKYMLNMLNKQAETDEQSPQYDNGDKKQDDTLIFTSKWSRDKRTYIACKPLPGEGALVYMAVSSDPSLGWDHP</sequence>
<feature type="domain" description="DUF4485" evidence="1">
    <location>
        <begin position="13"/>
        <end position="74"/>
    </location>
</feature>
<organism evidence="2 3">
    <name type="scientific">Acanthoscelides obtectus</name>
    <name type="common">Bean weevil</name>
    <name type="synonym">Bruchus obtectus</name>
    <dbReference type="NCBI Taxonomy" id="200917"/>
    <lineage>
        <taxon>Eukaryota</taxon>
        <taxon>Metazoa</taxon>
        <taxon>Ecdysozoa</taxon>
        <taxon>Arthropoda</taxon>
        <taxon>Hexapoda</taxon>
        <taxon>Insecta</taxon>
        <taxon>Pterygota</taxon>
        <taxon>Neoptera</taxon>
        <taxon>Endopterygota</taxon>
        <taxon>Coleoptera</taxon>
        <taxon>Polyphaga</taxon>
        <taxon>Cucujiformia</taxon>
        <taxon>Chrysomeloidea</taxon>
        <taxon>Chrysomelidae</taxon>
        <taxon>Bruchinae</taxon>
        <taxon>Bruchini</taxon>
        <taxon>Acanthoscelides</taxon>
    </lineage>
</organism>
<keyword evidence="3" id="KW-1185">Reference proteome</keyword>
<evidence type="ECO:0000313" key="2">
    <source>
        <dbReference type="EMBL" id="CAH1954334.1"/>
    </source>
</evidence>
<dbReference type="InterPro" id="IPR027831">
    <property type="entry name" value="DUF4485"/>
</dbReference>
<evidence type="ECO:0000313" key="3">
    <source>
        <dbReference type="Proteomes" id="UP001152888"/>
    </source>
</evidence>
<dbReference type="Pfam" id="PF14846">
    <property type="entry name" value="DUF4485"/>
    <property type="match status" value="1"/>
</dbReference>
<dbReference type="AlphaFoldDB" id="A0A9P0JJ31"/>
<dbReference type="EMBL" id="CAKOFQ010006653">
    <property type="protein sequence ID" value="CAH1954334.1"/>
    <property type="molecule type" value="Genomic_DNA"/>
</dbReference>
<name>A0A9P0JJ31_ACAOB</name>
<gene>
    <name evidence="2" type="ORF">ACAOBT_LOCUS497</name>
</gene>
<comment type="caution">
    <text evidence="2">The sequence shown here is derived from an EMBL/GenBank/DDBJ whole genome shotgun (WGS) entry which is preliminary data.</text>
</comment>
<accession>A0A9P0JJ31</accession>
<evidence type="ECO:0000259" key="1">
    <source>
        <dbReference type="Pfam" id="PF14846"/>
    </source>
</evidence>
<reference evidence="2" key="1">
    <citation type="submission" date="2022-03" db="EMBL/GenBank/DDBJ databases">
        <authorList>
            <person name="Sayadi A."/>
        </authorList>
    </citation>
    <scope>NUCLEOTIDE SEQUENCE</scope>
</reference>
<dbReference type="OrthoDB" id="6599787at2759"/>
<protein>
    <recommendedName>
        <fullName evidence="1">DUF4485 domain-containing protein</fullName>
    </recommendedName>
</protein>
<dbReference type="Proteomes" id="UP001152888">
    <property type="component" value="Unassembled WGS sequence"/>
</dbReference>
<proteinExistence type="predicted"/>